<evidence type="ECO:0000313" key="2">
    <source>
        <dbReference type="EMBL" id="GHI37431.1"/>
    </source>
</evidence>
<comment type="caution">
    <text evidence="2">The sequence shown here is derived from an EMBL/GenBank/DDBJ whole genome shotgun (WGS) entry which is preliminary data.</text>
</comment>
<dbReference type="EMBL" id="BNDY01000002">
    <property type="protein sequence ID" value="GHI37431.1"/>
    <property type="molecule type" value="Genomic_DNA"/>
</dbReference>
<proteinExistence type="predicted"/>
<reference evidence="2" key="1">
    <citation type="submission" date="2024-05" db="EMBL/GenBank/DDBJ databases">
        <title>Whole genome shotgun sequence of Streptomyces violascens NBRC 12920.</title>
        <authorList>
            <person name="Komaki H."/>
            <person name="Tamura T."/>
        </authorList>
    </citation>
    <scope>NUCLEOTIDE SEQUENCE</scope>
    <source>
        <strain evidence="2">NBRC 12920</strain>
    </source>
</reference>
<keyword evidence="3" id="KW-1185">Reference proteome</keyword>
<evidence type="ECO:0000313" key="3">
    <source>
        <dbReference type="Proteomes" id="UP001050808"/>
    </source>
</evidence>
<evidence type="ECO:0000256" key="1">
    <source>
        <dbReference type="SAM" id="MobiDB-lite"/>
    </source>
</evidence>
<sequence>MNPKVNIVVVVDVIGALSDGTLRNGNLCMIDDGSLASTGQGTPELVTVVKPGQVVTWSALAVDLQTPVEIKSITFLGPDADGGHEAEQAPPAAQAPVPHGQDGHADERHNPELDVWSGVVPYLAPGVAHPYRLEVQMYEGEYSTLHIESPALMCL</sequence>
<dbReference type="Proteomes" id="UP001050808">
    <property type="component" value="Unassembled WGS sequence"/>
</dbReference>
<accession>A0ABQ3QJH3</accession>
<organism evidence="2 3">
    <name type="scientific">Streptomyces violascens</name>
    <dbReference type="NCBI Taxonomy" id="67381"/>
    <lineage>
        <taxon>Bacteria</taxon>
        <taxon>Bacillati</taxon>
        <taxon>Actinomycetota</taxon>
        <taxon>Actinomycetes</taxon>
        <taxon>Kitasatosporales</taxon>
        <taxon>Streptomycetaceae</taxon>
        <taxon>Streptomyces</taxon>
    </lineage>
</organism>
<gene>
    <name evidence="2" type="ORF">Sviol_18390</name>
</gene>
<protein>
    <submittedName>
        <fullName evidence="2">Uncharacterized protein</fullName>
    </submittedName>
</protein>
<dbReference type="RefSeq" id="WP_189961188.1">
    <property type="nucleotide sequence ID" value="NZ_BMUA01000002.1"/>
</dbReference>
<name>A0ABQ3QJH3_9ACTN</name>
<feature type="region of interest" description="Disordered" evidence="1">
    <location>
        <begin position="77"/>
        <end position="109"/>
    </location>
</feature>